<accession>A0A7J9BUN9</accession>
<sequence length="41" mass="4770">MRRDELIDSLQTFEMNLEEKRSKGKAKKNFALLVTSLVVTE</sequence>
<feature type="non-terminal residue" evidence="1">
    <location>
        <position position="41"/>
    </location>
</feature>
<protein>
    <submittedName>
        <fullName evidence="1">Uncharacterized protein</fullName>
    </submittedName>
</protein>
<dbReference type="Proteomes" id="UP000593579">
    <property type="component" value="Unassembled WGS sequence"/>
</dbReference>
<reference evidence="1 2" key="1">
    <citation type="journal article" date="2019" name="Genome Biol. Evol.">
        <title>Insights into the evolution of the New World diploid cottons (Gossypium, subgenus Houzingenia) based on genome sequencing.</title>
        <authorList>
            <person name="Grover C.E."/>
            <person name="Arick M.A. 2nd"/>
            <person name="Thrash A."/>
            <person name="Conover J.L."/>
            <person name="Sanders W.S."/>
            <person name="Peterson D.G."/>
            <person name="Frelichowski J.E."/>
            <person name="Scheffler J.A."/>
            <person name="Scheffler B.E."/>
            <person name="Wendel J.F."/>
        </authorList>
    </citation>
    <scope>NUCLEOTIDE SEQUENCE [LARGE SCALE GENOMIC DNA]</scope>
    <source>
        <strain evidence="1">5</strain>
        <tissue evidence="1">Leaf</tissue>
    </source>
</reference>
<evidence type="ECO:0000313" key="1">
    <source>
        <dbReference type="EMBL" id="MBA0739922.1"/>
    </source>
</evidence>
<gene>
    <name evidence="1" type="ORF">Gogos_013148</name>
</gene>
<keyword evidence="2" id="KW-1185">Reference proteome</keyword>
<dbReference type="EMBL" id="JABEZY010000006">
    <property type="protein sequence ID" value="MBA0739922.1"/>
    <property type="molecule type" value="Genomic_DNA"/>
</dbReference>
<comment type="caution">
    <text evidence="1">The sequence shown here is derived from an EMBL/GenBank/DDBJ whole genome shotgun (WGS) entry which is preliminary data.</text>
</comment>
<dbReference type="AlphaFoldDB" id="A0A7J9BUN9"/>
<name>A0A7J9BUN9_GOSGO</name>
<proteinExistence type="predicted"/>
<evidence type="ECO:0000313" key="2">
    <source>
        <dbReference type="Proteomes" id="UP000593579"/>
    </source>
</evidence>
<organism evidence="1 2">
    <name type="scientific">Gossypium gossypioides</name>
    <name type="common">Mexican cotton</name>
    <name type="synonym">Selera gossypioides</name>
    <dbReference type="NCBI Taxonomy" id="34282"/>
    <lineage>
        <taxon>Eukaryota</taxon>
        <taxon>Viridiplantae</taxon>
        <taxon>Streptophyta</taxon>
        <taxon>Embryophyta</taxon>
        <taxon>Tracheophyta</taxon>
        <taxon>Spermatophyta</taxon>
        <taxon>Magnoliopsida</taxon>
        <taxon>eudicotyledons</taxon>
        <taxon>Gunneridae</taxon>
        <taxon>Pentapetalae</taxon>
        <taxon>rosids</taxon>
        <taxon>malvids</taxon>
        <taxon>Malvales</taxon>
        <taxon>Malvaceae</taxon>
        <taxon>Malvoideae</taxon>
        <taxon>Gossypium</taxon>
    </lineage>
</organism>